<evidence type="ECO:0000256" key="3">
    <source>
        <dbReference type="PROSITE-ProRule" id="PRU00169"/>
    </source>
</evidence>
<comment type="caution">
    <text evidence="6">The sequence shown here is derived from an EMBL/GenBank/DDBJ whole genome shotgun (WGS) entry which is preliminary data.</text>
</comment>
<dbReference type="InterPro" id="IPR001789">
    <property type="entry name" value="Sig_transdc_resp-reg_receiver"/>
</dbReference>
<dbReference type="SMART" id="SM00267">
    <property type="entry name" value="GGDEF"/>
    <property type="match status" value="1"/>
</dbReference>
<dbReference type="PROSITE" id="PS50887">
    <property type="entry name" value="GGDEF"/>
    <property type="match status" value="1"/>
</dbReference>
<dbReference type="InterPro" id="IPR000160">
    <property type="entry name" value="GGDEF_dom"/>
</dbReference>
<dbReference type="PROSITE" id="PS50110">
    <property type="entry name" value="RESPONSE_REGULATORY"/>
    <property type="match status" value="1"/>
</dbReference>
<feature type="modified residue" description="4-aspartylphosphate" evidence="3">
    <location>
        <position position="52"/>
    </location>
</feature>
<dbReference type="GO" id="GO:0005886">
    <property type="term" value="C:plasma membrane"/>
    <property type="evidence" value="ECO:0007669"/>
    <property type="project" value="TreeGrafter"/>
</dbReference>
<dbReference type="EC" id="2.7.7.65" evidence="1"/>
<comment type="catalytic activity">
    <reaction evidence="2">
        <text>2 GTP = 3',3'-c-di-GMP + 2 diphosphate</text>
        <dbReference type="Rhea" id="RHEA:24898"/>
        <dbReference type="ChEBI" id="CHEBI:33019"/>
        <dbReference type="ChEBI" id="CHEBI:37565"/>
        <dbReference type="ChEBI" id="CHEBI:58805"/>
        <dbReference type="EC" id="2.7.7.65"/>
    </reaction>
</comment>
<organism evidence="6 7">
    <name type="scientific">Inhella gelatinilytica</name>
    <dbReference type="NCBI Taxonomy" id="2795030"/>
    <lineage>
        <taxon>Bacteria</taxon>
        <taxon>Pseudomonadati</taxon>
        <taxon>Pseudomonadota</taxon>
        <taxon>Betaproteobacteria</taxon>
        <taxon>Burkholderiales</taxon>
        <taxon>Sphaerotilaceae</taxon>
        <taxon>Inhella</taxon>
    </lineage>
</organism>
<dbReference type="PANTHER" id="PTHR45138:SF9">
    <property type="entry name" value="DIGUANYLATE CYCLASE DGCM-RELATED"/>
    <property type="match status" value="1"/>
</dbReference>
<evidence type="ECO:0000259" key="4">
    <source>
        <dbReference type="PROSITE" id="PS50110"/>
    </source>
</evidence>
<dbReference type="GO" id="GO:1902201">
    <property type="term" value="P:negative regulation of bacterial-type flagellum-dependent cell motility"/>
    <property type="evidence" value="ECO:0007669"/>
    <property type="project" value="TreeGrafter"/>
</dbReference>
<dbReference type="InterPro" id="IPR029787">
    <property type="entry name" value="Nucleotide_cyclase"/>
</dbReference>
<dbReference type="Gene3D" id="3.40.50.2300">
    <property type="match status" value="1"/>
</dbReference>
<dbReference type="Gene3D" id="3.30.70.270">
    <property type="match status" value="1"/>
</dbReference>
<dbReference type="EMBL" id="JAEDAL010000002">
    <property type="protein sequence ID" value="MBH9552667.1"/>
    <property type="molecule type" value="Genomic_DNA"/>
</dbReference>
<dbReference type="RefSeq" id="WP_198100258.1">
    <property type="nucleotide sequence ID" value="NZ_JAEDAL010000002.1"/>
</dbReference>
<dbReference type="GO" id="GO:0043709">
    <property type="term" value="P:cell adhesion involved in single-species biofilm formation"/>
    <property type="evidence" value="ECO:0007669"/>
    <property type="project" value="TreeGrafter"/>
</dbReference>
<evidence type="ECO:0000313" key="7">
    <source>
        <dbReference type="Proteomes" id="UP000620139"/>
    </source>
</evidence>
<dbReference type="AlphaFoldDB" id="A0A931ITV0"/>
<dbReference type="GO" id="GO:0000160">
    <property type="term" value="P:phosphorelay signal transduction system"/>
    <property type="evidence" value="ECO:0007669"/>
    <property type="project" value="InterPro"/>
</dbReference>
<dbReference type="InterPro" id="IPR050469">
    <property type="entry name" value="Diguanylate_Cyclase"/>
</dbReference>
<evidence type="ECO:0000313" key="6">
    <source>
        <dbReference type="EMBL" id="MBH9552667.1"/>
    </source>
</evidence>
<evidence type="ECO:0000256" key="2">
    <source>
        <dbReference type="ARBA" id="ARBA00034247"/>
    </source>
</evidence>
<feature type="domain" description="Response regulatory" evidence="4">
    <location>
        <begin position="3"/>
        <end position="120"/>
    </location>
</feature>
<protein>
    <recommendedName>
        <fullName evidence="1">diguanylate cyclase</fullName>
        <ecNumber evidence="1">2.7.7.65</ecNumber>
    </recommendedName>
</protein>
<name>A0A931ITV0_9BURK</name>
<dbReference type="GO" id="GO:0052621">
    <property type="term" value="F:diguanylate cyclase activity"/>
    <property type="evidence" value="ECO:0007669"/>
    <property type="project" value="UniProtKB-EC"/>
</dbReference>
<proteinExistence type="predicted"/>
<dbReference type="SMART" id="SM00448">
    <property type="entry name" value="REC"/>
    <property type="match status" value="1"/>
</dbReference>
<sequence length="321" mass="34916">MPQILVVDDEIEHLNAISELLQAGGYQVLRTSRSERALAIAQGSQPDLIITDWDMPVLTGIELIRQLKAQADTRDIPVIMCTGSMTSSENLDTALEAGAVDYVRKPAEPLELRARVRSMLQLSASYRQIKANEQALARQNELLSQQKEALHVAATTDRLTGVHNRAYLMDHLAREFSNSARYGHAFSCLLMDIDHFKSFNDQHGHLIGDAVLQHTAQMLAGKIRRGDVLARYGGEEFVVLLPGTAAPAAAVLAESLRAAVAESVCVQGALHLQVNVSIGVADNQQGQPASESALLKHADEALYAAKRQGRNRVVVFGEPGD</sequence>
<dbReference type="NCBIfam" id="TIGR00254">
    <property type="entry name" value="GGDEF"/>
    <property type="match status" value="1"/>
</dbReference>
<dbReference type="Pfam" id="PF00072">
    <property type="entry name" value="Response_reg"/>
    <property type="match status" value="1"/>
</dbReference>
<accession>A0A931ITV0</accession>
<evidence type="ECO:0000256" key="1">
    <source>
        <dbReference type="ARBA" id="ARBA00012528"/>
    </source>
</evidence>
<dbReference type="FunFam" id="3.30.70.270:FF:000001">
    <property type="entry name" value="Diguanylate cyclase domain protein"/>
    <property type="match status" value="1"/>
</dbReference>
<dbReference type="SUPFAM" id="SSF55073">
    <property type="entry name" value="Nucleotide cyclase"/>
    <property type="match status" value="1"/>
</dbReference>
<dbReference type="InterPro" id="IPR011006">
    <property type="entry name" value="CheY-like_superfamily"/>
</dbReference>
<dbReference type="CDD" id="cd01949">
    <property type="entry name" value="GGDEF"/>
    <property type="match status" value="1"/>
</dbReference>
<dbReference type="InterPro" id="IPR043128">
    <property type="entry name" value="Rev_trsase/Diguanyl_cyclase"/>
</dbReference>
<gene>
    <name evidence="6" type="ORF">I7X43_07350</name>
</gene>
<dbReference type="PANTHER" id="PTHR45138">
    <property type="entry name" value="REGULATORY COMPONENTS OF SENSORY TRANSDUCTION SYSTEM"/>
    <property type="match status" value="1"/>
</dbReference>
<dbReference type="Pfam" id="PF00990">
    <property type="entry name" value="GGDEF"/>
    <property type="match status" value="1"/>
</dbReference>
<dbReference type="SUPFAM" id="SSF52172">
    <property type="entry name" value="CheY-like"/>
    <property type="match status" value="1"/>
</dbReference>
<reference evidence="6" key="1">
    <citation type="submission" date="2020-12" db="EMBL/GenBank/DDBJ databases">
        <title>The genome sequence of Inhella sp. 4Y17.</title>
        <authorList>
            <person name="Liu Y."/>
        </authorList>
    </citation>
    <scope>NUCLEOTIDE SEQUENCE</scope>
    <source>
        <strain evidence="6">4Y10</strain>
    </source>
</reference>
<keyword evidence="7" id="KW-1185">Reference proteome</keyword>
<dbReference type="Proteomes" id="UP000620139">
    <property type="component" value="Unassembled WGS sequence"/>
</dbReference>
<keyword evidence="3" id="KW-0597">Phosphoprotein</keyword>
<feature type="domain" description="GGDEF" evidence="5">
    <location>
        <begin position="184"/>
        <end position="318"/>
    </location>
</feature>
<evidence type="ECO:0000259" key="5">
    <source>
        <dbReference type="PROSITE" id="PS50887"/>
    </source>
</evidence>